<feature type="domain" description="YknX-like C-terminal permuted SH3-like" evidence="5">
    <location>
        <begin position="286"/>
        <end position="353"/>
    </location>
</feature>
<dbReference type="AlphaFoldDB" id="A1KA96"/>
<dbReference type="Pfam" id="PF25917">
    <property type="entry name" value="BSH_RND"/>
    <property type="match status" value="1"/>
</dbReference>
<feature type="domain" description="CusB-like beta-barrel" evidence="4">
    <location>
        <begin position="206"/>
        <end position="277"/>
    </location>
</feature>
<dbReference type="EMBL" id="AM406670">
    <property type="protein sequence ID" value="CAL95752.1"/>
    <property type="molecule type" value="Genomic_DNA"/>
</dbReference>
<gene>
    <name evidence="6" type="ordered locus">azo3135</name>
</gene>
<evidence type="ECO:0000313" key="6">
    <source>
        <dbReference type="EMBL" id="CAL95752.1"/>
    </source>
</evidence>
<evidence type="ECO:0000259" key="3">
    <source>
        <dbReference type="Pfam" id="PF25917"/>
    </source>
</evidence>
<reference evidence="6 7" key="1">
    <citation type="journal article" date="2006" name="Nat. Biotechnol.">
        <title>Complete genome of the mutualistic, N2-fixing grass endophyte Azoarcus sp. strain BH72.</title>
        <authorList>
            <person name="Krause A."/>
            <person name="Ramakumar A."/>
            <person name="Bartels D."/>
            <person name="Battistoni F."/>
            <person name="Bekel T."/>
            <person name="Boch J."/>
            <person name="Boehm M."/>
            <person name="Friedrich F."/>
            <person name="Hurek T."/>
            <person name="Krause L."/>
            <person name="Linke B."/>
            <person name="McHardy A.C."/>
            <person name="Sarkar A."/>
            <person name="Schneiker S."/>
            <person name="Syed A.A."/>
            <person name="Thauer R."/>
            <person name="Vorhoelter F.-J."/>
            <person name="Weidner S."/>
            <person name="Puehler A."/>
            <person name="Reinhold-Hurek B."/>
            <person name="Kaiser O."/>
            <person name="Goesmann A."/>
        </authorList>
    </citation>
    <scope>NUCLEOTIDE SEQUENCE [LARGE SCALE GENOMIC DNA]</scope>
    <source>
        <strain evidence="6 7">BH72</strain>
    </source>
</reference>
<dbReference type="InterPro" id="IPR058792">
    <property type="entry name" value="Beta-barrel_RND_2"/>
</dbReference>
<name>A1KA96_AZOSB</name>
<dbReference type="HOGENOM" id="CLU_018816_1_2_4"/>
<evidence type="ECO:0000313" key="7">
    <source>
        <dbReference type="Proteomes" id="UP000002588"/>
    </source>
</evidence>
<dbReference type="eggNOG" id="COG0845">
    <property type="taxonomic scope" value="Bacteria"/>
</dbReference>
<dbReference type="Gene3D" id="2.40.420.20">
    <property type="match status" value="1"/>
</dbReference>
<dbReference type="PANTHER" id="PTHR30469:SF11">
    <property type="entry name" value="BLL4320 PROTEIN"/>
    <property type="match status" value="1"/>
</dbReference>
<sequence length="365" mass="39051">MTRRRPLVLVLCAIGLLALGGFAWQANRGAGSPAAVATPAAPAAVDVEAAAVATRSMPDDVSAVGTLVSNESVILRPEVAGRIARIHFREGMPVARGTVLVELDAALQSAELQQANAALQLAEADHRRAEDLFARKFVSQSARDEAASRLEVARAGRALAQARFERTRIRAPFDGVLGIRRVSVGDYIKEGEVLVNIEDIDTLKVDFRLPETYLQRIRPAQVLEVSSDALPGERFSARVDAIDPLVDAQGRAVVMRARLPNAEGRLRPGMFARVRLILQERPAVPVLPEEALVPAPGDTQYVYRVRDGVARRVEVKTGARREAVVEVVDGVAVGDLVVTAGHLKLRDGAPVRVVPPVAAAAAVAD</sequence>
<dbReference type="KEGG" id="azo:azo3135"/>
<evidence type="ECO:0000259" key="5">
    <source>
        <dbReference type="Pfam" id="PF25989"/>
    </source>
</evidence>
<dbReference type="Gene3D" id="1.10.287.470">
    <property type="entry name" value="Helix hairpin bin"/>
    <property type="match status" value="1"/>
</dbReference>
<dbReference type="Pfam" id="PF25989">
    <property type="entry name" value="YknX_C"/>
    <property type="match status" value="1"/>
</dbReference>
<dbReference type="InterPro" id="IPR006143">
    <property type="entry name" value="RND_pump_MFP"/>
</dbReference>
<protein>
    <submittedName>
        <fullName evidence="6">Membrane fusion protein</fullName>
    </submittedName>
</protein>
<dbReference type="Pfam" id="PF25954">
    <property type="entry name" value="Beta-barrel_RND_2"/>
    <property type="match status" value="1"/>
</dbReference>
<evidence type="ECO:0000259" key="4">
    <source>
        <dbReference type="Pfam" id="PF25954"/>
    </source>
</evidence>
<dbReference type="FunFam" id="2.40.30.170:FF:000010">
    <property type="entry name" value="Efflux RND transporter periplasmic adaptor subunit"/>
    <property type="match status" value="1"/>
</dbReference>
<dbReference type="Gene3D" id="2.40.50.100">
    <property type="match status" value="1"/>
</dbReference>
<organism evidence="6 7">
    <name type="scientific">Azoarcus sp. (strain BH72)</name>
    <dbReference type="NCBI Taxonomy" id="418699"/>
    <lineage>
        <taxon>Bacteria</taxon>
        <taxon>Pseudomonadati</taxon>
        <taxon>Pseudomonadota</taxon>
        <taxon>Betaproteobacteria</taxon>
        <taxon>Rhodocyclales</taxon>
        <taxon>Zoogloeaceae</taxon>
        <taxon>Azoarcus</taxon>
    </lineage>
</organism>
<dbReference type="STRING" id="62928.azo3135"/>
<keyword evidence="2" id="KW-0175">Coiled coil</keyword>
<feature type="coiled-coil region" evidence="2">
    <location>
        <begin position="105"/>
        <end position="132"/>
    </location>
</feature>
<feature type="domain" description="Multidrug resistance protein MdtA-like barrel-sandwich hybrid" evidence="3">
    <location>
        <begin position="73"/>
        <end position="195"/>
    </location>
</feature>
<dbReference type="Gene3D" id="2.40.30.170">
    <property type="match status" value="1"/>
</dbReference>
<dbReference type="NCBIfam" id="TIGR01730">
    <property type="entry name" value="RND_mfp"/>
    <property type="match status" value="1"/>
</dbReference>
<dbReference type="GO" id="GO:0015562">
    <property type="term" value="F:efflux transmembrane transporter activity"/>
    <property type="evidence" value="ECO:0007669"/>
    <property type="project" value="TreeGrafter"/>
</dbReference>
<dbReference type="Proteomes" id="UP000002588">
    <property type="component" value="Chromosome"/>
</dbReference>
<comment type="similarity">
    <text evidence="1">Belongs to the membrane fusion protein (MFP) (TC 8.A.1) family.</text>
</comment>
<dbReference type="PANTHER" id="PTHR30469">
    <property type="entry name" value="MULTIDRUG RESISTANCE PROTEIN MDTA"/>
    <property type="match status" value="1"/>
</dbReference>
<evidence type="ECO:0000256" key="2">
    <source>
        <dbReference type="SAM" id="Coils"/>
    </source>
</evidence>
<accession>A1KA96</accession>
<dbReference type="InterPro" id="IPR058625">
    <property type="entry name" value="MdtA-like_BSH"/>
</dbReference>
<evidence type="ECO:0000256" key="1">
    <source>
        <dbReference type="ARBA" id="ARBA00009477"/>
    </source>
</evidence>
<dbReference type="InterPro" id="IPR058637">
    <property type="entry name" value="YknX-like_C"/>
</dbReference>
<proteinExistence type="inferred from homology"/>
<dbReference type="GO" id="GO:1990281">
    <property type="term" value="C:efflux pump complex"/>
    <property type="evidence" value="ECO:0007669"/>
    <property type="project" value="TreeGrafter"/>
</dbReference>
<keyword evidence="7" id="KW-1185">Reference proteome</keyword>
<dbReference type="RefSeq" id="WP_011766860.1">
    <property type="nucleotide sequence ID" value="NC_008702.1"/>
</dbReference>
<dbReference type="SUPFAM" id="SSF111369">
    <property type="entry name" value="HlyD-like secretion proteins"/>
    <property type="match status" value="1"/>
</dbReference>